<keyword evidence="9" id="KW-1185">Reference proteome</keyword>
<dbReference type="SUPFAM" id="SSF50621">
    <property type="entry name" value="Alanine racemase C-terminal domain-like"/>
    <property type="match status" value="1"/>
</dbReference>
<keyword evidence="3 4" id="KW-0413">Isomerase</keyword>
<comment type="cofactor">
    <cofactor evidence="1 4 5">
        <name>pyridoxal 5'-phosphate</name>
        <dbReference type="ChEBI" id="CHEBI:597326"/>
    </cofactor>
</comment>
<feature type="modified residue" description="N6-(pyridoxal phosphate)lysine" evidence="4 5">
    <location>
        <position position="52"/>
    </location>
</feature>
<protein>
    <recommendedName>
        <fullName evidence="4">Alanine racemase</fullName>
        <ecNumber evidence="4">5.1.1.1</ecNumber>
    </recommendedName>
</protein>
<dbReference type="PANTHER" id="PTHR30511:SF0">
    <property type="entry name" value="ALANINE RACEMASE, CATABOLIC-RELATED"/>
    <property type="match status" value="1"/>
</dbReference>
<evidence type="ECO:0000256" key="1">
    <source>
        <dbReference type="ARBA" id="ARBA00001933"/>
    </source>
</evidence>
<organism evidence="8 9">
    <name type="scientific">Leptospirillum ferriphilum YSK</name>
    <dbReference type="NCBI Taxonomy" id="1441628"/>
    <lineage>
        <taxon>Bacteria</taxon>
        <taxon>Pseudomonadati</taxon>
        <taxon>Nitrospirota</taxon>
        <taxon>Nitrospiria</taxon>
        <taxon>Nitrospirales</taxon>
        <taxon>Nitrospiraceae</taxon>
        <taxon>Leptospirillum</taxon>
    </lineage>
</organism>
<reference evidence="8 9" key="2">
    <citation type="journal article" date="2015" name="Biomed. Res. Int.">
        <title>Effects of Arsenite Resistance on the Growth and Functional Gene Expression of Leptospirillum ferriphilum and Acidithiobacillus thiooxidans in Pure Culture and Coculture.</title>
        <authorList>
            <person name="Jiang H."/>
            <person name="Liang Y."/>
            <person name="Yin H."/>
            <person name="Xiao Y."/>
            <person name="Guo X."/>
            <person name="Xu Y."/>
            <person name="Hu Q."/>
            <person name="Liu H."/>
            <person name="Liu X."/>
        </authorList>
    </citation>
    <scope>NUCLEOTIDE SEQUENCE [LARGE SCALE GENOMIC DNA]</scope>
    <source>
        <strain evidence="8 9">YSK</strain>
    </source>
</reference>
<dbReference type="GO" id="GO:0030170">
    <property type="term" value="F:pyridoxal phosphate binding"/>
    <property type="evidence" value="ECO:0007669"/>
    <property type="project" value="UniProtKB-UniRule"/>
</dbReference>
<comment type="pathway">
    <text evidence="4">Amino-acid biosynthesis; D-alanine biosynthesis; D-alanine from L-alanine: step 1/1.</text>
</comment>
<gene>
    <name evidence="8" type="ORF">Y981_12205</name>
</gene>
<proteinExistence type="inferred from homology"/>
<dbReference type="CDD" id="cd00430">
    <property type="entry name" value="PLPDE_III_AR"/>
    <property type="match status" value="1"/>
</dbReference>
<dbReference type="InterPro" id="IPR029066">
    <property type="entry name" value="PLP-binding_barrel"/>
</dbReference>
<comment type="similarity">
    <text evidence="4">Belongs to the alanine racemase family.</text>
</comment>
<dbReference type="GO" id="GO:0005829">
    <property type="term" value="C:cytosol"/>
    <property type="evidence" value="ECO:0007669"/>
    <property type="project" value="TreeGrafter"/>
</dbReference>
<dbReference type="PANTHER" id="PTHR30511">
    <property type="entry name" value="ALANINE RACEMASE"/>
    <property type="match status" value="1"/>
</dbReference>
<dbReference type="Gene3D" id="2.40.37.10">
    <property type="entry name" value="Lyase, Ornithine Decarboxylase, Chain A, domain 1"/>
    <property type="match status" value="1"/>
</dbReference>
<dbReference type="EC" id="5.1.1.1" evidence="4"/>
<dbReference type="Gene3D" id="3.20.20.10">
    <property type="entry name" value="Alanine racemase"/>
    <property type="match status" value="1"/>
</dbReference>
<dbReference type="EMBL" id="CP007243">
    <property type="protein sequence ID" value="AIA32019.1"/>
    <property type="molecule type" value="Genomic_DNA"/>
</dbReference>
<accession>A0A059XTQ7</accession>
<dbReference type="SMART" id="SM01005">
    <property type="entry name" value="Ala_racemase_C"/>
    <property type="match status" value="1"/>
</dbReference>
<feature type="binding site" evidence="4 6">
    <location>
        <position position="336"/>
    </location>
    <ligand>
        <name>substrate</name>
    </ligand>
</feature>
<dbReference type="Pfam" id="PF00842">
    <property type="entry name" value="Ala_racemase_C"/>
    <property type="match status" value="1"/>
</dbReference>
<dbReference type="NCBIfam" id="TIGR00492">
    <property type="entry name" value="alr"/>
    <property type="match status" value="1"/>
</dbReference>
<dbReference type="Pfam" id="PF01168">
    <property type="entry name" value="Ala_racemase_N"/>
    <property type="match status" value="1"/>
</dbReference>
<dbReference type="HAMAP" id="MF_01201">
    <property type="entry name" value="Ala_racemase"/>
    <property type="match status" value="1"/>
</dbReference>
<dbReference type="InterPro" id="IPR020622">
    <property type="entry name" value="Ala_racemase_pyridoxalP-BS"/>
</dbReference>
<feature type="domain" description="Alanine racemase C-terminal" evidence="7">
    <location>
        <begin position="267"/>
        <end position="396"/>
    </location>
</feature>
<dbReference type="InterPro" id="IPR009006">
    <property type="entry name" value="Ala_racemase/Decarboxylase_C"/>
</dbReference>
<dbReference type="InterPro" id="IPR011079">
    <property type="entry name" value="Ala_racemase_C"/>
</dbReference>
<evidence type="ECO:0000259" key="7">
    <source>
        <dbReference type="SMART" id="SM01005"/>
    </source>
</evidence>
<evidence type="ECO:0000313" key="9">
    <source>
        <dbReference type="Proteomes" id="UP000027059"/>
    </source>
</evidence>
<comment type="function">
    <text evidence="4">Catalyzes the interconversion of L-alanine and D-alanine. May also act on other amino acids.</text>
</comment>
<dbReference type="Proteomes" id="UP000027059">
    <property type="component" value="Chromosome"/>
</dbReference>
<evidence type="ECO:0000313" key="8">
    <source>
        <dbReference type="EMBL" id="AIA32019.1"/>
    </source>
</evidence>
<feature type="active site" description="Proton acceptor; specific for D-alanine" evidence="4">
    <location>
        <position position="52"/>
    </location>
</feature>
<evidence type="ECO:0000256" key="3">
    <source>
        <dbReference type="ARBA" id="ARBA00023235"/>
    </source>
</evidence>
<dbReference type="GO" id="GO:0008784">
    <property type="term" value="F:alanine racemase activity"/>
    <property type="evidence" value="ECO:0007669"/>
    <property type="project" value="UniProtKB-UniRule"/>
</dbReference>
<evidence type="ECO:0000256" key="2">
    <source>
        <dbReference type="ARBA" id="ARBA00022898"/>
    </source>
</evidence>
<reference evidence="9" key="1">
    <citation type="submission" date="2014-02" db="EMBL/GenBank/DDBJ databases">
        <title>Complete genome sequence and comparative genomic analysis of the nitrogen-fixing bacterium Leptospirillum ferriphilum YSK.</title>
        <authorList>
            <person name="Guo X."/>
            <person name="Yin H."/>
            <person name="Liang Y."/>
            <person name="Hu Q."/>
            <person name="Ma L."/>
            <person name="Xiao Y."/>
            <person name="Zhang X."/>
            <person name="Qiu G."/>
            <person name="Liu X."/>
        </authorList>
    </citation>
    <scope>NUCLEOTIDE SEQUENCE [LARGE SCALE GENOMIC DNA]</scope>
    <source>
        <strain evidence="9">YSK</strain>
    </source>
</reference>
<dbReference type="HOGENOM" id="CLU_028393_2_2_0"/>
<dbReference type="InterPro" id="IPR001608">
    <property type="entry name" value="Ala_racemase_N"/>
</dbReference>
<sequence length="406" mass="44851">MESESSLIEIPGYAGRDLSRSRLIVDLDALSNNLEWIRSRLPSSIEILPVVKADAYGHGMLPVAKNFVEKGVPALGVMGLEEGVRLRKAEISAKVIVMGGILPSELEDCIAFGLTPVIHNCELLEAALDLSRKMEVHIHLKFDVGMGRLGFLPEDISWVCDKIGMESSLRIEGVMSHFPEGEKISETSRQIGIFGCMVDELWDRGALCDRPFVIHLANSAAFLSGQYSVTDKKNRAWEKYARYWIRPGILLYGIPVDPLPLPGLKPAMEIQARLISLKTLSEGSRISYGGTLSLSRKTRVGVLGMGYADGLPRELSNWGWASRMGQKFPFLGRVCMDMVMVDVTDAESPVCLGDWMTVLGNGEDSSMSAWDIAGRIRSIPYEIVCRMGNRSPRFYSRKASSSENFG</sequence>
<dbReference type="OrthoDB" id="9813814at2"/>
<evidence type="ECO:0000256" key="6">
    <source>
        <dbReference type="PIRSR" id="PIRSR600821-52"/>
    </source>
</evidence>
<name>A0A059XTQ7_9BACT</name>
<evidence type="ECO:0000256" key="5">
    <source>
        <dbReference type="PIRSR" id="PIRSR600821-50"/>
    </source>
</evidence>
<keyword evidence="2 4" id="KW-0663">Pyridoxal phosphate</keyword>
<comment type="catalytic activity">
    <reaction evidence="4">
        <text>L-alanine = D-alanine</text>
        <dbReference type="Rhea" id="RHEA:20249"/>
        <dbReference type="ChEBI" id="CHEBI:57416"/>
        <dbReference type="ChEBI" id="CHEBI:57972"/>
        <dbReference type="EC" id="5.1.1.1"/>
    </reaction>
</comment>
<evidence type="ECO:0000256" key="4">
    <source>
        <dbReference type="HAMAP-Rule" id="MF_01201"/>
    </source>
</evidence>
<feature type="binding site" evidence="4 6">
    <location>
        <position position="148"/>
    </location>
    <ligand>
        <name>substrate</name>
    </ligand>
</feature>
<dbReference type="AlphaFoldDB" id="A0A059XTQ7"/>
<dbReference type="UniPathway" id="UPA00042">
    <property type="reaction ID" value="UER00497"/>
</dbReference>
<feature type="active site" description="Proton acceptor; specific for L-alanine" evidence="4">
    <location>
        <position position="288"/>
    </location>
</feature>
<dbReference type="PROSITE" id="PS00395">
    <property type="entry name" value="ALANINE_RACEMASE"/>
    <property type="match status" value="1"/>
</dbReference>
<dbReference type="PRINTS" id="PR00992">
    <property type="entry name" value="ALARACEMASE"/>
</dbReference>
<dbReference type="GO" id="GO:0030632">
    <property type="term" value="P:D-alanine biosynthetic process"/>
    <property type="evidence" value="ECO:0007669"/>
    <property type="project" value="UniProtKB-UniRule"/>
</dbReference>
<dbReference type="InterPro" id="IPR000821">
    <property type="entry name" value="Ala_racemase"/>
</dbReference>
<dbReference type="KEGG" id="lfp:Y981_12205"/>
<dbReference type="SUPFAM" id="SSF51419">
    <property type="entry name" value="PLP-binding barrel"/>
    <property type="match status" value="1"/>
</dbReference>
<dbReference type="RefSeq" id="WP_014962041.1">
    <property type="nucleotide sequence ID" value="NZ_CP007243.1"/>
</dbReference>